<name>A0A1I5IJL7_9FIRM</name>
<organism evidence="6 7">
    <name type="scientific">Anaerocolumna aminovalerica</name>
    <dbReference type="NCBI Taxonomy" id="1527"/>
    <lineage>
        <taxon>Bacteria</taxon>
        <taxon>Bacillati</taxon>
        <taxon>Bacillota</taxon>
        <taxon>Clostridia</taxon>
        <taxon>Lachnospirales</taxon>
        <taxon>Lachnospiraceae</taxon>
        <taxon>Anaerocolumna</taxon>
    </lineage>
</organism>
<dbReference type="InterPro" id="IPR001789">
    <property type="entry name" value="Sig_transdc_resp-reg_receiver"/>
</dbReference>
<dbReference type="PANTHER" id="PTHR44591">
    <property type="entry name" value="STRESS RESPONSE REGULATOR PROTEIN 1"/>
    <property type="match status" value="1"/>
</dbReference>
<keyword evidence="2 4" id="KW-0597">Phosphoprotein</keyword>
<dbReference type="EMBL" id="FOWD01000046">
    <property type="protein sequence ID" value="SFO60549.1"/>
    <property type="molecule type" value="Genomic_DNA"/>
</dbReference>
<protein>
    <recommendedName>
        <fullName evidence="1">Stage 0 sporulation protein A homolog</fullName>
    </recommendedName>
</protein>
<gene>
    <name evidence="6" type="ORF">SAMN04489757_14615</name>
</gene>
<dbReference type="RefSeq" id="WP_091688561.1">
    <property type="nucleotide sequence ID" value="NZ_BAABFM010000010.1"/>
</dbReference>
<comment type="function">
    <text evidence="3">May play the central regulatory role in sporulation. It may be an element of the effector pathway responsible for the activation of sporulation genes in response to nutritional stress. Spo0A may act in concert with spo0H (a sigma factor) to control the expression of some genes that are critical to the sporulation process.</text>
</comment>
<sequence length="124" mass="14165">MTKVLIVDDSVFSQKIAANLIKKYMGDVELSFANDGEEGIELYEKLKPDFVITDLLMPKLSGQELIRRIKAHDKFAEIIVVSADVQKNIREEVEAYNILSFLNKPLQDEKAQLICNLMREKIHG</sequence>
<proteinExistence type="predicted"/>
<dbReference type="PROSITE" id="PS50110">
    <property type="entry name" value="RESPONSE_REGULATORY"/>
    <property type="match status" value="1"/>
</dbReference>
<accession>A0A1I5IJL7</accession>
<keyword evidence="7" id="KW-1185">Reference proteome</keyword>
<dbReference type="InterPro" id="IPR050595">
    <property type="entry name" value="Bact_response_regulator"/>
</dbReference>
<dbReference type="AlphaFoldDB" id="A0A1I5IJL7"/>
<evidence type="ECO:0000256" key="2">
    <source>
        <dbReference type="ARBA" id="ARBA00022553"/>
    </source>
</evidence>
<dbReference type="OrthoDB" id="1681561at2"/>
<dbReference type="Pfam" id="PF00072">
    <property type="entry name" value="Response_reg"/>
    <property type="match status" value="1"/>
</dbReference>
<dbReference type="InterPro" id="IPR011006">
    <property type="entry name" value="CheY-like_superfamily"/>
</dbReference>
<dbReference type="Gene3D" id="3.40.50.2300">
    <property type="match status" value="1"/>
</dbReference>
<evidence type="ECO:0000256" key="1">
    <source>
        <dbReference type="ARBA" id="ARBA00018672"/>
    </source>
</evidence>
<feature type="domain" description="Response regulatory" evidence="5">
    <location>
        <begin position="3"/>
        <end position="119"/>
    </location>
</feature>
<evidence type="ECO:0000256" key="4">
    <source>
        <dbReference type="PROSITE-ProRule" id="PRU00169"/>
    </source>
</evidence>
<reference evidence="6 7" key="1">
    <citation type="submission" date="2016-10" db="EMBL/GenBank/DDBJ databases">
        <authorList>
            <person name="de Groot N.N."/>
        </authorList>
    </citation>
    <scope>NUCLEOTIDE SEQUENCE [LARGE SCALE GENOMIC DNA]</scope>
    <source>
        <strain evidence="6 7">DSM 1283</strain>
    </source>
</reference>
<dbReference type="PANTHER" id="PTHR44591:SF3">
    <property type="entry name" value="RESPONSE REGULATORY DOMAIN-CONTAINING PROTEIN"/>
    <property type="match status" value="1"/>
</dbReference>
<dbReference type="SMART" id="SM00448">
    <property type="entry name" value="REC"/>
    <property type="match status" value="1"/>
</dbReference>
<dbReference type="STRING" id="1527.SAMN04489757_14615"/>
<evidence type="ECO:0000313" key="6">
    <source>
        <dbReference type="EMBL" id="SFO60549.1"/>
    </source>
</evidence>
<evidence type="ECO:0000259" key="5">
    <source>
        <dbReference type="PROSITE" id="PS50110"/>
    </source>
</evidence>
<dbReference type="Proteomes" id="UP000198806">
    <property type="component" value="Unassembled WGS sequence"/>
</dbReference>
<evidence type="ECO:0000313" key="7">
    <source>
        <dbReference type="Proteomes" id="UP000198806"/>
    </source>
</evidence>
<evidence type="ECO:0000256" key="3">
    <source>
        <dbReference type="ARBA" id="ARBA00024867"/>
    </source>
</evidence>
<dbReference type="SUPFAM" id="SSF52172">
    <property type="entry name" value="CheY-like"/>
    <property type="match status" value="1"/>
</dbReference>
<dbReference type="GO" id="GO:0000160">
    <property type="term" value="P:phosphorelay signal transduction system"/>
    <property type="evidence" value="ECO:0007669"/>
    <property type="project" value="InterPro"/>
</dbReference>
<feature type="modified residue" description="4-aspartylphosphate" evidence="4">
    <location>
        <position position="54"/>
    </location>
</feature>